<name>A0A8H5AES1_FUSOX</name>
<dbReference type="EMBL" id="JAAFOW010000822">
    <property type="protein sequence ID" value="KAF5263966.1"/>
    <property type="molecule type" value="Genomic_DNA"/>
</dbReference>
<gene>
    <name evidence="4" type="ORF">FOXYS1_5269</name>
</gene>
<feature type="signal peptide" evidence="1">
    <location>
        <begin position="1"/>
        <end position="18"/>
    </location>
</feature>
<comment type="caution">
    <text evidence="4">The sequence shown here is derived from an EMBL/GenBank/DDBJ whole genome shotgun (WGS) entry which is preliminary data.</text>
</comment>
<accession>A0A8H5AES1</accession>
<feature type="chain" id="PRO_5034021801" description="Beta-lactamase-related domain-containing protein" evidence="1">
    <location>
        <begin position="19"/>
        <end position="846"/>
    </location>
</feature>
<dbReference type="Proteomes" id="UP000558688">
    <property type="component" value="Unassembled WGS sequence"/>
</dbReference>
<proteinExistence type="predicted"/>
<feature type="domain" description="Beta-lactamase-related" evidence="2">
    <location>
        <begin position="364"/>
        <end position="662"/>
    </location>
</feature>
<protein>
    <recommendedName>
        <fullName evidence="6">Beta-lactamase-related domain-containing protein</fullName>
    </recommendedName>
</protein>
<organism evidence="4 5">
    <name type="scientific">Fusarium oxysporum</name>
    <name type="common">Fusarium vascular wilt</name>
    <dbReference type="NCBI Taxonomy" id="5507"/>
    <lineage>
        <taxon>Eukaryota</taxon>
        <taxon>Fungi</taxon>
        <taxon>Dikarya</taxon>
        <taxon>Ascomycota</taxon>
        <taxon>Pezizomycotina</taxon>
        <taxon>Sordariomycetes</taxon>
        <taxon>Hypocreomycetidae</taxon>
        <taxon>Hypocreales</taxon>
        <taxon>Nectriaceae</taxon>
        <taxon>Fusarium</taxon>
        <taxon>Fusarium oxysporum species complex</taxon>
    </lineage>
</organism>
<evidence type="ECO:0000313" key="5">
    <source>
        <dbReference type="Proteomes" id="UP000558688"/>
    </source>
</evidence>
<evidence type="ECO:0000313" key="4">
    <source>
        <dbReference type="EMBL" id="KAF5263966.1"/>
    </source>
</evidence>
<dbReference type="Gene3D" id="3.40.710.10">
    <property type="entry name" value="DD-peptidase/beta-lactamase superfamily"/>
    <property type="match status" value="1"/>
</dbReference>
<dbReference type="PANTHER" id="PTHR22935:SF97">
    <property type="entry name" value="BETA-LACTAMASE-RELATED DOMAIN-CONTAINING PROTEIN"/>
    <property type="match status" value="1"/>
</dbReference>
<evidence type="ECO:0008006" key="6">
    <source>
        <dbReference type="Google" id="ProtNLM"/>
    </source>
</evidence>
<dbReference type="SUPFAM" id="SSF56601">
    <property type="entry name" value="beta-lactamase/transpeptidase-like"/>
    <property type="match status" value="1"/>
</dbReference>
<evidence type="ECO:0000259" key="3">
    <source>
        <dbReference type="Pfam" id="PF26335"/>
    </source>
</evidence>
<dbReference type="InterPro" id="IPR051478">
    <property type="entry name" value="Beta-lactamase-like_AB/R"/>
</dbReference>
<dbReference type="InterPro" id="IPR012338">
    <property type="entry name" value="Beta-lactam/transpept-like"/>
</dbReference>
<dbReference type="Pfam" id="PF00144">
    <property type="entry name" value="Beta-lactamase"/>
    <property type="match status" value="1"/>
</dbReference>
<feature type="domain" description="Beta-lactamase-like ARB-00930-like C-terminal" evidence="3">
    <location>
        <begin position="693"/>
        <end position="845"/>
    </location>
</feature>
<evidence type="ECO:0000259" key="2">
    <source>
        <dbReference type="Pfam" id="PF00144"/>
    </source>
</evidence>
<dbReference type="InterPro" id="IPR058664">
    <property type="entry name" value="ARB_00930-like_C"/>
</dbReference>
<dbReference type="Pfam" id="PF26335">
    <property type="entry name" value="ARB_00930_C"/>
    <property type="match status" value="1"/>
</dbReference>
<sequence length="846" mass="91829">MVRYSILAVAFAILGAEASPCRPTTVTSVAEASSTIASDTTVTTLATTATTALVETTSTVLGETTSTAVAESTTTTEAPACVETQVVVNPGFDDSDSNKSPWFGGGSLTTDGPNTAPNAISFVFSNGQGNAQLSQTLTNLDGNYRLSYNWAVVSGVNVGSGFSCSITPKVGGDTLPGAYPYKFVGWTPESQTWSSGSEAVAQADLSFFFECFGEYDQLTINVDDITFTKLCADNVLPPRNHDLTLQDLDVCLASALQRSMEPHVNVIFSMKTLQCYLYTSLFVGSSLAVRGGHCPPLGPVVPAPVHPSTHASVKAAVASIQQRLEEETAPYNESSIAIAIKSTYEDDYLLEFANTPPKVDPRGVNKVDSDTVFRLASLSKVFPVLALLKLHKVDFDDAVTKYVPELRALNKQARKQDAVWAVDWDQVTVGALASHIGGIPADLVTDVEPYGDWTKLGYPPPDPSKSLNCSGLLDLPECTKDDFFERFGERPPVYAPYAVNPVYSNVGFAIMGWVIEKVSGMSSGEFIKKEIWDPTGMKNTFYKKPDDSLGFIPVDDEWWNATLGYGDPAGEYYSSINDIMAFGDAVLKSKLLSPAETRKWLKPATSTSSRGILLGEPWEIFRADNVTKDGRLIEFYTKAGDITTYHSLMVLIPDYNLTVTLLNAGPEVTGGLLQTLFSEIAKELLPAVEEAGKDEAAKIYGGTYIDDKTNSTLTLSVDDEPGFHITNWTVRGVDIAGTYLSIGLPPTFPTPPGQVRFRLYPTGLQSDTESSWRMMFTAGSEQDNEEANALLAWPDGNCNTWASLDRIVYQLLSHDHFVFTESGKGSDRTVEKLELVGYRVELQKDD</sequence>
<reference evidence="4" key="1">
    <citation type="submission" date="2020-02" db="EMBL/GenBank/DDBJ databases">
        <title>Identification and distribution of gene clusters putatively required for synthesis of sphingolipid metabolism inhibitors in phylogenetically diverse species of the filamentous fungus Fusarium.</title>
        <authorList>
            <person name="Kim H.-S."/>
            <person name="Busman M."/>
            <person name="Brown D.W."/>
            <person name="Divon H."/>
            <person name="Uhlig S."/>
            <person name="Proctor R.H."/>
        </authorList>
    </citation>
    <scope>NUCLEOTIDE SEQUENCE [LARGE SCALE GENOMIC DNA]</scope>
    <source>
        <strain evidence="4">NRRL 39464</strain>
    </source>
</reference>
<dbReference type="PANTHER" id="PTHR22935">
    <property type="entry name" value="PENICILLIN-BINDING PROTEIN"/>
    <property type="match status" value="1"/>
</dbReference>
<dbReference type="InterPro" id="IPR001466">
    <property type="entry name" value="Beta-lactam-related"/>
</dbReference>
<evidence type="ECO:0000256" key="1">
    <source>
        <dbReference type="SAM" id="SignalP"/>
    </source>
</evidence>
<dbReference type="AlphaFoldDB" id="A0A8H5AES1"/>
<keyword evidence="1" id="KW-0732">Signal</keyword>